<dbReference type="AlphaFoldDB" id="A0AAN2QXD0"/>
<feature type="transmembrane region" description="Helical" evidence="7">
    <location>
        <begin position="158"/>
        <end position="183"/>
    </location>
</feature>
<comment type="caution">
    <text evidence="7">Lacks conserved residue(s) required for the propagation of feature annotation.</text>
</comment>
<dbReference type="RefSeq" id="WP_089930397.1">
    <property type="nucleotide sequence ID" value="NZ_FBTU01000026.1"/>
</dbReference>
<dbReference type="PANTHER" id="PTHR30353">
    <property type="entry name" value="INNER MEMBRANE PROTEIN DEDA-RELATED"/>
    <property type="match status" value="1"/>
</dbReference>
<keyword evidence="5 7" id="KW-1133">Transmembrane helix</keyword>
<dbReference type="InterPro" id="IPR032818">
    <property type="entry name" value="DedA-like"/>
</dbReference>
<feature type="domain" description="VTT" evidence="8">
    <location>
        <begin position="47"/>
        <end position="174"/>
    </location>
</feature>
<dbReference type="EMBL" id="FBTU01000026">
    <property type="protein sequence ID" value="CUW19130.1"/>
    <property type="molecule type" value="Genomic_DNA"/>
</dbReference>
<keyword evidence="6 7" id="KW-0472">Membrane</keyword>
<gene>
    <name evidence="9" type="ORF">PL111_1018</name>
</gene>
<protein>
    <submittedName>
        <fullName evidence="9">DedA protein</fullName>
    </submittedName>
</protein>
<evidence type="ECO:0000313" key="10">
    <source>
        <dbReference type="Proteomes" id="UP000198868"/>
    </source>
</evidence>
<comment type="subcellular location">
    <subcellularLocation>
        <location evidence="1 7">Cell membrane</location>
        <topology evidence="1 7">Multi-pass membrane protein</topology>
    </subcellularLocation>
</comment>
<dbReference type="InterPro" id="IPR032816">
    <property type="entry name" value="VTT_dom"/>
</dbReference>
<evidence type="ECO:0000256" key="2">
    <source>
        <dbReference type="ARBA" id="ARBA00010792"/>
    </source>
</evidence>
<keyword evidence="4 7" id="KW-0812">Transmembrane</keyword>
<proteinExistence type="inferred from homology"/>
<dbReference type="GO" id="GO:0005886">
    <property type="term" value="C:plasma membrane"/>
    <property type="evidence" value="ECO:0007669"/>
    <property type="project" value="UniProtKB-SubCell"/>
</dbReference>
<comment type="caution">
    <text evidence="9">The sequence shown here is derived from an EMBL/GenBank/DDBJ whole genome shotgun (WGS) entry which is preliminary data.</text>
</comment>
<evidence type="ECO:0000256" key="7">
    <source>
        <dbReference type="RuleBase" id="RU367016"/>
    </source>
</evidence>
<comment type="similarity">
    <text evidence="2 7">Belongs to the DedA family.</text>
</comment>
<evidence type="ECO:0000256" key="1">
    <source>
        <dbReference type="ARBA" id="ARBA00004651"/>
    </source>
</evidence>
<evidence type="ECO:0000259" key="8">
    <source>
        <dbReference type="Pfam" id="PF09335"/>
    </source>
</evidence>
<evidence type="ECO:0000256" key="5">
    <source>
        <dbReference type="ARBA" id="ARBA00022989"/>
    </source>
</evidence>
<keyword evidence="3 7" id="KW-1003">Cell membrane</keyword>
<dbReference type="Proteomes" id="UP000198868">
    <property type="component" value="Unassembled WGS sequence"/>
</dbReference>
<name>A0AAN2QXD0_9LACO</name>
<evidence type="ECO:0000256" key="6">
    <source>
        <dbReference type="ARBA" id="ARBA00023136"/>
    </source>
</evidence>
<dbReference type="PANTHER" id="PTHR30353:SF0">
    <property type="entry name" value="TRANSMEMBRANE PROTEIN"/>
    <property type="match status" value="1"/>
</dbReference>
<evidence type="ECO:0000256" key="3">
    <source>
        <dbReference type="ARBA" id="ARBA00022475"/>
    </source>
</evidence>
<dbReference type="Pfam" id="PF09335">
    <property type="entry name" value="VTT_dom"/>
    <property type="match status" value="1"/>
</dbReference>
<sequence>MITILIAGLLNFNTYIPQLTQENPLLVYGLLFGLIFIETGLVIFPFLPGDSILFLVGSISTFSLQGLNLLTIIIVLSISAVLGDFVNFEIGEHFGTIIARSKLGSRFVTEKKLEKAQFFFNKHGAMAIILSRFTPLIRTLTPFVAGMSKMHYIEFARYNLVGGISWITMMTFSGFIFGSISFVKSNFELITIVIIFFHWFPRSCLPYVESISKKLISHHFNCYNVFNDVKIFDRFFEVYKSEQNNIVGRR</sequence>
<reference evidence="9 10" key="1">
    <citation type="submission" date="2015-12" db="EMBL/GenBank/DDBJ databases">
        <authorList>
            <person name="Andreevskaya M."/>
        </authorList>
    </citation>
    <scope>NUCLEOTIDE SEQUENCE [LARGE SCALE GENOMIC DNA]</scope>
    <source>
        <strain evidence="9 10">PL111</strain>
    </source>
</reference>
<feature type="transmembrane region" description="Helical" evidence="7">
    <location>
        <begin position="25"/>
        <end position="47"/>
    </location>
</feature>
<feature type="transmembrane region" description="Helical" evidence="7">
    <location>
        <begin position="67"/>
        <end position="86"/>
    </location>
</feature>
<organism evidence="9 10">
    <name type="scientific">Leuconostoc inhae</name>
    <dbReference type="NCBI Taxonomy" id="178001"/>
    <lineage>
        <taxon>Bacteria</taxon>
        <taxon>Bacillati</taxon>
        <taxon>Bacillota</taxon>
        <taxon>Bacilli</taxon>
        <taxon>Lactobacillales</taxon>
        <taxon>Lactobacillaceae</taxon>
        <taxon>Leuconostoc</taxon>
    </lineage>
</organism>
<accession>A0AAN2QXD0</accession>
<evidence type="ECO:0000256" key="4">
    <source>
        <dbReference type="ARBA" id="ARBA00022692"/>
    </source>
</evidence>
<evidence type="ECO:0000313" key="9">
    <source>
        <dbReference type="EMBL" id="CUW19130.1"/>
    </source>
</evidence>